<proteinExistence type="predicted"/>
<name>A0A6C0KSV0_9ZZZZ</name>
<sequence length="60" mass="7293">MNVKIDKDENNFRVVNKKQTPFPRLSTQSVMRSCLFVKKRLFEKTSQNKFFILRTFCFRT</sequence>
<evidence type="ECO:0000313" key="1">
    <source>
        <dbReference type="EMBL" id="QHU20271.1"/>
    </source>
</evidence>
<reference evidence="1" key="1">
    <citation type="journal article" date="2020" name="Nature">
        <title>Giant virus diversity and host interactions through global metagenomics.</title>
        <authorList>
            <person name="Schulz F."/>
            <person name="Roux S."/>
            <person name="Paez-Espino D."/>
            <person name="Jungbluth S."/>
            <person name="Walsh D.A."/>
            <person name="Denef V.J."/>
            <person name="McMahon K.D."/>
            <person name="Konstantinidis K.T."/>
            <person name="Eloe-Fadrosh E.A."/>
            <person name="Kyrpides N.C."/>
            <person name="Woyke T."/>
        </authorList>
    </citation>
    <scope>NUCLEOTIDE SEQUENCE</scope>
    <source>
        <strain evidence="1">GVMAG-S-3300013014-136</strain>
    </source>
</reference>
<accession>A0A6C0KSV0</accession>
<dbReference type="AlphaFoldDB" id="A0A6C0KSV0"/>
<protein>
    <submittedName>
        <fullName evidence="1">Uncharacterized protein</fullName>
    </submittedName>
</protein>
<organism evidence="1">
    <name type="scientific">viral metagenome</name>
    <dbReference type="NCBI Taxonomy" id="1070528"/>
    <lineage>
        <taxon>unclassified sequences</taxon>
        <taxon>metagenomes</taxon>
        <taxon>organismal metagenomes</taxon>
    </lineage>
</organism>
<dbReference type="EMBL" id="MN740966">
    <property type="protein sequence ID" value="QHU20271.1"/>
    <property type="molecule type" value="Genomic_DNA"/>
</dbReference>